<comment type="caution">
    <text evidence="1">The sequence shown here is derived from an EMBL/GenBank/DDBJ whole genome shotgun (WGS) entry which is preliminary data.</text>
</comment>
<proteinExistence type="predicted"/>
<dbReference type="Proteomes" id="UP000611723">
    <property type="component" value="Unassembled WGS sequence"/>
</dbReference>
<dbReference type="EMBL" id="JAEQBW010000001">
    <property type="protein sequence ID" value="MBK6264026.1"/>
    <property type="molecule type" value="Genomic_DNA"/>
</dbReference>
<name>A0A935C5S3_9BACT</name>
<reference evidence="1" key="1">
    <citation type="submission" date="2021-01" db="EMBL/GenBank/DDBJ databases">
        <title>Marivirga aurantiaca sp. nov., isolated from intertidal surface sediments.</title>
        <authorList>
            <person name="Zhang M."/>
        </authorList>
    </citation>
    <scope>NUCLEOTIDE SEQUENCE</scope>
    <source>
        <strain evidence="1">S37H4</strain>
    </source>
</reference>
<keyword evidence="2" id="KW-1185">Reference proteome</keyword>
<dbReference type="RefSeq" id="WP_201429704.1">
    <property type="nucleotide sequence ID" value="NZ_JAEQBW010000001.1"/>
</dbReference>
<dbReference type="AlphaFoldDB" id="A0A935C5S3"/>
<protein>
    <submittedName>
        <fullName evidence="1">Uncharacterized protein</fullName>
    </submittedName>
</protein>
<sequence length="141" mass="16785">MRLYTHPKLRITIEEIRGMPYIKEVWRGIFNPIVFRDLIGNSLEIYKTELPKIKMEDQTKFLLFADTKELELIRNEDITWLNEEINPKYEQLGFTHQAVIAPISQFASNKVDDYHTDDDNLPFVTKIFKEDSLAMKWFLNC</sequence>
<organism evidence="1 2">
    <name type="scientific">Marivirga aurantiaca</name>
    <dbReference type="NCBI Taxonomy" id="2802615"/>
    <lineage>
        <taxon>Bacteria</taxon>
        <taxon>Pseudomonadati</taxon>
        <taxon>Bacteroidota</taxon>
        <taxon>Cytophagia</taxon>
        <taxon>Cytophagales</taxon>
        <taxon>Marivirgaceae</taxon>
        <taxon>Marivirga</taxon>
    </lineage>
</organism>
<evidence type="ECO:0000313" key="1">
    <source>
        <dbReference type="EMBL" id="MBK6264026.1"/>
    </source>
</evidence>
<evidence type="ECO:0000313" key="2">
    <source>
        <dbReference type="Proteomes" id="UP000611723"/>
    </source>
</evidence>
<accession>A0A935C5S3</accession>
<gene>
    <name evidence="1" type="ORF">JKA74_03170</name>
</gene>